<feature type="region of interest" description="Disordered" evidence="2">
    <location>
        <begin position="421"/>
        <end position="468"/>
    </location>
</feature>
<feature type="region of interest" description="Disordered" evidence="2">
    <location>
        <begin position="57"/>
        <end position="87"/>
    </location>
</feature>
<accession>A0ABC8JG03</accession>
<dbReference type="EMBL" id="CAKOAT010105932">
    <property type="protein sequence ID" value="CAH8326721.1"/>
    <property type="molecule type" value="Genomic_DNA"/>
</dbReference>
<evidence type="ECO:0000313" key="3">
    <source>
        <dbReference type="EMBL" id="CAH8326721.1"/>
    </source>
</evidence>
<evidence type="ECO:0008006" key="5">
    <source>
        <dbReference type="Google" id="ProtNLM"/>
    </source>
</evidence>
<organism evidence="3 4">
    <name type="scientific">Eruca vesicaria subsp. sativa</name>
    <name type="common">Garden rocket</name>
    <name type="synonym">Eruca sativa</name>
    <dbReference type="NCBI Taxonomy" id="29727"/>
    <lineage>
        <taxon>Eukaryota</taxon>
        <taxon>Viridiplantae</taxon>
        <taxon>Streptophyta</taxon>
        <taxon>Embryophyta</taxon>
        <taxon>Tracheophyta</taxon>
        <taxon>Spermatophyta</taxon>
        <taxon>Magnoliopsida</taxon>
        <taxon>eudicotyledons</taxon>
        <taxon>Gunneridae</taxon>
        <taxon>Pentapetalae</taxon>
        <taxon>rosids</taxon>
        <taxon>malvids</taxon>
        <taxon>Brassicales</taxon>
        <taxon>Brassicaceae</taxon>
        <taxon>Brassiceae</taxon>
        <taxon>Eruca</taxon>
    </lineage>
</organism>
<protein>
    <recommendedName>
        <fullName evidence="5">Low temperature viability protein</fullName>
    </recommendedName>
</protein>
<comment type="caution">
    <text evidence="3">The sequence shown here is derived from an EMBL/GenBank/DDBJ whole genome shotgun (WGS) entry which is preliminary data.</text>
</comment>
<proteinExistence type="inferred from homology"/>
<feature type="non-terminal residue" evidence="3">
    <location>
        <position position="1"/>
    </location>
</feature>
<dbReference type="PANTHER" id="PTHR21531">
    <property type="entry name" value="LOW-TEMPERATURE VIABILITY PROTEIN LTV1-RELATED"/>
    <property type="match status" value="1"/>
</dbReference>
<dbReference type="Pfam" id="PF04180">
    <property type="entry name" value="LTV"/>
    <property type="match status" value="1"/>
</dbReference>
<keyword evidence="4" id="KW-1185">Reference proteome</keyword>
<evidence type="ECO:0000256" key="1">
    <source>
        <dbReference type="ARBA" id="ARBA00009078"/>
    </source>
</evidence>
<dbReference type="PANTHER" id="PTHR21531:SF0">
    <property type="entry name" value="PROTEIN LTV1 HOMOLOG"/>
    <property type="match status" value="1"/>
</dbReference>
<evidence type="ECO:0000256" key="2">
    <source>
        <dbReference type="SAM" id="MobiDB-lite"/>
    </source>
</evidence>
<comment type="similarity">
    <text evidence="1">Belongs to the LTV1 family.</text>
</comment>
<gene>
    <name evidence="3" type="ORF">ERUC_LOCUS10755</name>
</gene>
<reference evidence="3 4" key="1">
    <citation type="submission" date="2022-03" db="EMBL/GenBank/DDBJ databases">
        <authorList>
            <person name="Macdonald S."/>
            <person name="Ahmed S."/>
            <person name="Newling K."/>
        </authorList>
    </citation>
    <scope>NUCLEOTIDE SEQUENCE [LARGE SCALE GENOMIC DNA]</scope>
</reference>
<dbReference type="AlphaFoldDB" id="A0ABC8JG03"/>
<feature type="compositionally biased region" description="Basic and acidic residues" evidence="2">
    <location>
        <begin position="421"/>
        <end position="464"/>
    </location>
</feature>
<dbReference type="Proteomes" id="UP001642260">
    <property type="component" value="Unassembled WGS sequence"/>
</dbReference>
<evidence type="ECO:0000313" key="4">
    <source>
        <dbReference type="Proteomes" id="UP001642260"/>
    </source>
</evidence>
<name>A0ABC8JG03_ERUVS</name>
<dbReference type="InterPro" id="IPR007307">
    <property type="entry name" value="Ltv1"/>
</dbReference>
<sequence length="497" mass="55581">SLKLSDIIMGKKKFIDKKKAATFELFPRDTSDPLYSDAPGGDKIFLRVDQNPVSIHGFTEEEGDTSKFDDASEEGGEDLAYGYSSFGGSSNPLPADVRKEILELGYPDDGYNYLDHLREIKNTGGGSNFYANPKFEADFLPRDVKAYDASRVKVSGVVDKDADYDKLMYSVASKTVNVKVQKAIDPEVAALLEDSDGSELGSDVGDLEEDFVVQANLAQEGEGSGVRSNEVEFSEVARDRPVVAENHRVPREIDQLFDQLELKEYGSGSDNDGYMDGDGEVDEEDFTARSVGNLIYEKPKDYELDEKYMNPADLLKNSDSVKDKEELEYIIRRSVQLGENLVNSNEDEFVEVVEESSDESEKWDCETIVTTYSNLDNHPGRICDPERARKKLNEAIAKAKSLNGGRIITLQGKEKLPVEFLPGRKAEQTSVKPKAEPIKRKTHGEETKEEKKERKAAVKTEKREARKMKKETKELYRYETQRAQKAVAVSGPSSIPL</sequence>